<dbReference type="SUPFAM" id="SSF52402">
    <property type="entry name" value="Adenine nucleotide alpha hydrolases-like"/>
    <property type="match status" value="1"/>
</dbReference>
<comment type="similarity">
    <text evidence="1">Belongs to the universal stress protein A family.</text>
</comment>
<dbReference type="PANTHER" id="PTHR46268:SF6">
    <property type="entry name" value="UNIVERSAL STRESS PROTEIN UP12"/>
    <property type="match status" value="1"/>
</dbReference>
<dbReference type="PANTHER" id="PTHR46268">
    <property type="entry name" value="STRESS RESPONSE PROTEIN NHAX"/>
    <property type="match status" value="1"/>
</dbReference>
<dbReference type="CDD" id="cd00293">
    <property type="entry name" value="USP-like"/>
    <property type="match status" value="1"/>
</dbReference>
<feature type="domain" description="UspA" evidence="2">
    <location>
        <begin position="1"/>
        <end position="134"/>
    </location>
</feature>
<evidence type="ECO:0000313" key="4">
    <source>
        <dbReference type="Proteomes" id="UP000193827"/>
    </source>
</evidence>
<dbReference type="Gene3D" id="3.40.50.620">
    <property type="entry name" value="HUPs"/>
    <property type="match status" value="1"/>
</dbReference>
<proteinExistence type="inferred from homology"/>
<evidence type="ECO:0000256" key="1">
    <source>
        <dbReference type="ARBA" id="ARBA00008791"/>
    </source>
</evidence>
<dbReference type="EMBL" id="FWFL01000002">
    <property type="protein sequence ID" value="SLN23332.1"/>
    <property type="molecule type" value="Genomic_DNA"/>
</dbReference>
<evidence type="ECO:0000313" key="3">
    <source>
        <dbReference type="EMBL" id="SLN23332.1"/>
    </source>
</evidence>
<gene>
    <name evidence="3" type="primary">uspG</name>
    <name evidence="3" type="ORF">PEL8287_01040</name>
</gene>
<dbReference type="AlphaFoldDB" id="A0A1Y5RR24"/>
<dbReference type="PRINTS" id="PR01438">
    <property type="entry name" value="UNVRSLSTRESS"/>
</dbReference>
<sequence length="134" mass="14327">MYKNVIVSLSLEHGIGETAIDTARALTSNGGKIRAVHVYEPLQGSASTYVSEEAVAAALQRVKDDLASRVKDAPDVEAVLLKGHTGRTLIDYANEIKADCIVIGSHKPGLRDFLLGSTAARIVRHAPCSVHVLR</sequence>
<keyword evidence="4" id="KW-1185">Reference proteome</keyword>
<dbReference type="RefSeq" id="WP_085891272.1">
    <property type="nucleotide sequence ID" value="NZ_FWFL01000002.1"/>
</dbReference>
<reference evidence="3 4" key="1">
    <citation type="submission" date="2017-03" db="EMBL/GenBank/DDBJ databases">
        <authorList>
            <person name="Afonso C.L."/>
            <person name="Miller P.J."/>
            <person name="Scott M.A."/>
            <person name="Spackman E."/>
            <person name="Goraichik I."/>
            <person name="Dimitrov K.M."/>
            <person name="Suarez D.L."/>
            <person name="Swayne D.E."/>
        </authorList>
    </citation>
    <scope>NUCLEOTIDE SEQUENCE [LARGE SCALE GENOMIC DNA]</scope>
    <source>
        <strain evidence="3 4">CECT 8287</strain>
    </source>
</reference>
<dbReference type="Proteomes" id="UP000193827">
    <property type="component" value="Unassembled WGS sequence"/>
</dbReference>
<dbReference type="Pfam" id="PF00582">
    <property type="entry name" value="Usp"/>
    <property type="match status" value="1"/>
</dbReference>
<organism evidence="3 4">
    <name type="scientific">Roseovarius litorisediminis</name>
    <dbReference type="NCBI Taxonomy" id="1312363"/>
    <lineage>
        <taxon>Bacteria</taxon>
        <taxon>Pseudomonadati</taxon>
        <taxon>Pseudomonadota</taxon>
        <taxon>Alphaproteobacteria</taxon>
        <taxon>Rhodobacterales</taxon>
        <taxon>Roseobacteraceae</taxon>
        <taxon>Roseovarius</taxon>
    </lineage>
</organism>
<evidence type="ECO:0000259" key="2">
    <source>
        <dbReference type="Pfam" id="PF00582"/>
    </source>
</evidence>
<dbReference type="InterPro" id="IPR006016">
    <property type="entry name" value="UspA"/>
</dbReference>
<protein>
    <submittedName>
        <fullName evidence="3">Universal stress protein G</fullName>
    </submittedName>
</protein>
<dbReference type="OrthoDB" id="9792500at2"/>
<dbReference type="InterPro" id="IPR014729">
    <property type="entry name" value="Rossmann-like_a/b/a_fold"/>
</dbReference>
<name>A0A1Y5RR24_9RHOB</name>
<dbReference type="InterPro" id="IPR006015">
    <property type="entry name" value="Universal_stress_UspA"/>
</dbReference>
<accession>A0A1Y5RR24</accession>